<accession>A0AAJ2BAG7</accession>
<evidence type="ECO:0000313" key="1">
    <source>
        <dbReference type="EMBL" id="MDR6102119.1"/>
    </source>
</evidence>
<name>A0AAJ2BAG7_9HYPH</name>
<proteinExistence type="predicted"/>
<organism evidence="1 2">
    <name type="scientific">Agrobacterium larrymoorei</name>
    <dbReference type="NCBI Taxonomy" id="160699"/>
    <lineage>
        <taxon>Bacteria</taxon>
        <taxon>Pseudomonadati</taxon>
        <taxon>Pseudomonadota</taxon>
        <taxon>Alphaproteobacteria</taxon>
        <taxon>Hyphomicrobiales</taxon>
        <taxon>Rhizobiaceae</taxon>
        <taxon>Rhizobium/Agrobacterium group</taxon>
        <taxon>Agrobacterium</taxon>
    </lineage>
</organism>
<protein>
    <recommendedName>
        <fullName evidence="3">Lipoprotein</fullName>
    </recommendedName>
</protein>
<evidence type="ECO:0008006" key="3">
    <source>
        <dbReference type="Google" id="ProtNLM"/>
    </source>
</evidence>
<sequence>MNAKSIIAVSVLAAALVGCTTGISSVNLEPIPGSITYNGQPRTKLTKSPVGSTFTHNFRRWNGDRVIETYQIQPDRSIKIIDRRIIRDWLTFGPDD</sequence>
<dbReference type="AlphaFoldDB" id="A0AAJ2BAG7"/>
<dbReference type="Proteomes" id="UP001255601">
    <property type="component" value="Unassembled WGS sequence"/>
</dbReference>
<reference evidence="1" key="1">
    <citation type="submission" date="2023-08" db="EMBL/GenBank/DDBJ databases">
        <title>Functional and genomic diversity of the sorghum phyllosphere microbiome.</title>
        <authorList>
            <person name="Shade A."/>
        </authorList>
    </citation>
    <scope>NUCLEOTIDE SEQUENCE</scope>
    <source>
        <strain evidence="1">SORGH_AS_0974</strain>
    </source>
</reference>
<comment type="caution">
    <text evidence="1">The sequence shown here is derived from an EMBL/GenBank/DDBJ whole genome shotgun (WGS) entry which is preliminary data.</text>
</comment>
<gene>
    <name evidence="1" type="ORF">QE369_002316</name>
</gene>
<dbReference type="PROSITE" id="PS51257">
    <property type="entry name" value="PROKAR_LIPOPROTEIN"/>
    <property type="match status" value="1"/>
</dbReference>
<evidence type="ECO:0000313" key="2">
    <source>
        <dbReference type="Proteomes" id="UP001255601"/>
    </source>
</evidence>
<dbReference type="EMBL" id="JAVIZC010000003">
    <property type="protein sequence ID" value="MDR6102119.1"/>
    <property type="molecule type" value="Genomic_DNA"/>
</dbReference>